<dbReference type="InterPro" id="IPR028941">
    <property type="entry name" value="WHIM2_dom"/>
</dbReference>
<evidence type="ECO:0000256" key="1">
    <source>
        <dbReference type="ARBA" id="ARBA00004123"/>
    </source>
</evidence>
<keyword evidence="4" id="KW-0175">Coiled coil</keyword>
<dbReference type="Proteomes" id="UP000193642">
    <property type="component" value="Unassembled WGS sequence"/>
</dbReference>
<proteinExistence type="predicted"/>
<evidence type="ECO:0000313" key="7">
    <source>
        <dbReference type="EMBL" id="ORY53231.1"/>
    </source>
</evidence>
<dbReference type="Pfam" id="PF02791">
    <property type="entry name" value="DDT"/>
    <property type="match status" value="1"/>
</dbReference>
<comment type="subcellular location">
    <subcellularLocation>
        <location evidence="1 3">Nucleus</location>
    </subcellularLocation>
</comment>
<dbReference type="GO" id="GO:0000781">
    <property type="term" value="C:chromosome, telomeric region"/>
    <property type="evidence" value="ECO:0007669"/>
    <property type="project" value="GOC"/>
</dbReference>
<feature type="compositionally biased region" description="Polar residues" evidence="5">
    <location>
        <begin position="428"/>
        <end position="447"/>
    </location>
</feature>
<gene>
    <name evidence="7" type="ORF">BCR33DRAFT_711566</name>
</gene>
<dbReference type="EMBL" id="MCGO01000002">
    <property type="protein sequence ID" value="ORY53231.1"/>
    <property type="molecule type" value="Genomic_DNA"/>
</dbReference>
<dbReference type="Pfam" id="PF15613">
    <property type="entry name" value="WSD"/>
    <property type="match status" value="1"/>
</dbReference>
<organism evidence="7 8">
    <name type="scientific">Rhizoclosmatium globosum</name>
    <dbReference type="NCBI Taxonomy" id="329046"/>
    <lineage>
        <taxon>Eukaryota</taxon>
        <taxon>Fungi</taxon>
        <taxon>Fungi incertae sedis</taxon>
        <taxon>Chytridiomycota</taxon>
        <taxon>Chytridiomycota incertae sedis</taxon>
        <taxon>Chytridiomycetes</taxon>
        <taxon>Chytridiales</taxon>
        <taxon>Chytriomycetaceae</taxon>
        <taxon>Rhizoclosmatium</taxon>
    </lineage>
</organism>
<name>A0A1Y2D1S1_9FUNG</name>
<dbReference type="OrthoDB" id="332390at2759"/>
<feature type="region of interest" description="Disordered" evidence="5">
    <location>
        <begin position="580"/>
        <end position="674"/>
    </location>
</feature>
<evidence type="ECO:0000313" key="8">
    <source>
        <dbReference type="Proteomes" id="UP000193642"/>
    </source>
</evidence>
<feature type="compositionally biased region" description="Acidic residues" evidence="5">
    <location>
        <begin position="580"/>
        <end position="589"/>
    </location>
</feature>
<evidence type="ECO:0000256" key="3">
    <source>
        <dbReference type="PROSITE-ProRule" id="PRU00475"/>
    </source>
</evidence>
<evidence type="ECO:0000256" key="2">
    <source>
        <dbReference type="ARBA" id="ARBA00023242"/>
    </source>
</evidence>
<evidence type="ECO:0000259" key="6">
    <source>
        <dbReference type="PROSITE" id="PS51136"/>
    </source>
</evidence>
<dbReference type="AlphaFoldDB" id="A0A1Y2D1S1"/>
<dbReference type="GO" id="GO:0005634">
    <property type="term" value="C:nucleus"/>
    <property type="evidence" value="ECO:0007669"/>
    <property type="project" value="UniProtKB-SubCell"/>
</dbReference>
<feature type="compositionally biased region" description="Acidic residues" evidence="5">
    <location>
        <begin position="598"/>
        <end position="618"/>
    </location>
</feature>
<feature type="compositionally biased region" description="Basic and acidic residues" evidence="5">
    <location>
        <begin position="648"/>
        <end position="658"/>
    </location>
</feature>
<reference evidence="7 8" key="1">
    <citation type="submission" date="2016-07" db="EMBL/GenBank/DDBJ databases">
        <title>Pervasive Adenine N6-methylation of Active Genes in Fungi.</title>
        <authorList>
            <consortium name="DOE Joint Genome Institute"/>
            <person name="Mondo S.J."/>
            <person name="Dannebaum R.O."/>
            <person name="Kuo R.C."/>
            <person name="Labutti K."/>
            <person name="Haridas S."/>
            <person name="Kuo A."/>
            <person name="Salamov A."/>
            <person name="Ahrendt S.R."/>
            <person name="Lipzen A."/>
            <person name="Sullivan W."/>
            <person name="Andreopoulos W.B."/>
            <person name="Clum A."/>
            <person name="Lindquist E."/>
            <person name="Daum C."/>
            <person name="Ramamoorthy G.K."/>
            <person name="Gryganskyi A."/>
            <person name="Culley D."/>
            <person name="Magnuson J.K."/>
            <person name="James T.Y."/>
            <person name="O'Malley M.A."/>
            <person name="Stajich J.E."/>
            <person name="Spatafora J.W."/>
            <person name="Visel A."/>
            <person name="Grigoriev I.V."/>
        </authorList>
    </citation>
    <scope>NUCLEOTIDE SEQUENCE [LARGE SCALE GENOMIC DNA]</scope>
    <source>
        <strain evidence="7 8">JEL800</strain>
    </source>
</reference>
<dbReference type="GO" id="GO:0031509">
    <property type="term" value="P:subtelomeric heterochromatin formation"/>
    <property type="evidence" value="ECO:0007669"/>
    <property type="project" value="TreeGrafter"/>
</dbReference>
<evidence type="ECO:0000256" key="5">
    <source>
        <dbReference type="SAM" id="MobiDB-lite"/>
    </source>
</evidence>
<feature type="region of interest" description="Disordered" evidence="5">
    <location>
        <begin position="417"/>
        <end position="447"/>
    </location>
</feature>
<accession>A0A1Y2D1S1</accession>
<dbReference type="PANTHER" id="PTHR32075">
    <property type="entry name" value="ISWI CHROMATIN-REMODELING COMPLEX SUBUNIT YPL216W-RELATED"/>
    <property type="match status" value="1"/>
</dbReference>
<dbReference type="STRING" id="329046.A0A1Y2D1S1"/>
<feature type="compositionally biased region" description="Low complexity" evidence="5">
    <location>
        <begin position="731"/>
        <end position="742"/>
    </location>
</feature>
<keyword evidence="8" id="KW-1185">Reference proteome</keyword>
<keyword evidence="2 3" id="KW-0539">Nucleus</keyword>
<dbReference type="PANTHER" id="PTHR32075:SF6">
    <property type="entry name" value="ISWI CHROMATIN-REMODELING COMPLEX SUBUNIT YPL216W-RELATED"/>
    <property type="match status" value="1"/>
</dbReference>
<dbReference type="PROSITE" id="PS51136">
    <property type="entry name" value="WAC"/>
    <property type="match status" value="1"/>
</dbReference>
<dbReference type="Pfam" id="PF10537">
    <property type="entry name" value="WAC_Acf1_DNA_bd"/>
    <property type="match status" value="1"/>
</dbReference>
<protein>
    <recommendedName>
        <fullName evidence="6">WAC domain-containing protein</fullName>
    </recommendedName>
</protein>
<feature type="coiled-coil region" evidence="4">
    <location>
        <begin position="862"/>
        <end position="934"/>
    </location>
</feature>
<sequence>MVVFTATREKVPLLPDPTPEALAALQVAADLAPTEDGSDDAHVFMVPFTGEIFTTYDDYYARMMFYRRRIFSCELTGKNYLSYHAAFQSEKQARQKALNRFPNLWRKCALEYIQFNRCQLEALVNKLFDHLKERLFVGEIVTLATRTHKGAFVKVISLVGPRGVILDGNTKTGDQSNTTNPLSEIPPSHIQYLVHICSEEGDLVLDEGADLATTIQNGVQRFLVGAVDCRRNRVIFNKINIKWYIKESADRGVSPFAPWIVKVGSVDKPHYLTLCLKKHLPPTTNPVGVGRGRGAKSNRLRFPIDDLELLEVAPRESQPNAPALSRDFGAVPADFTPYLIQSWNFLTIYGKPLRLHPFTLDNYIKALEAPKCNLLHETMAALINQACYIRLTALTQAYSQGGRVQGAALSSAIASHTGPSSGAVVPTPTETEGSATDLTSSRVTNTDPYYPHKTLSATSSAASAEQYALFESKLVQLTDFERLAIDQWYKWYIGRWADPARGSKIPASAIEFTVAGRLRAWEVALLGFIRDCVSEADFPQKWKVLNVLVGAVDVAPLDGIPEEEEPVVEAEPTKHEVLAEMEEEEDELEENAKAAAKDEDEYQEDEEEEEEDELEEDDKNANGKRSSGSSHEGDDSRLDSYYGNAMDVDSKEDFEGGHKRTTRHSGKKTLPQRIQRSTNKVLWTEHSSCDGCDPECAGLLLGEWRPASPLSALSSNSSAMVDMVKPENGDATAAASAEPSVARKSHKYDPNKKQKAPAPKLTDSSITEMEYLLTASSRGFATLSASDRLALIKILSEQWAIHSPAARLFSEAMHDKIAEIKKYKRDSLGKDQRVVALKAIEHWLQEDTVNEDDNIPDEHLSASALRQKKLRIEQAKKREQEKLKQKPEKEREKEIKAILEVTSTDLKTLLTLAREQEKKKVEEMEREFYQKQANHDLENTVAMGVSRMVPLVDHYALYPFKETGFSSGLLLVEEFGGGDYEMLEQGILPAKSWSYLATPTDVDKLMEWLDARGIREVALLENLKKSKEIIDSAMTKRIEFSCAAAAAIENSAGRRGRKKNPDPACNALPVFMTYKNLWSK</sequence>
<feature type="region of interest" description="Disordered" evidence="5">
    <location>
        <begin position="730"/>
        <end position="761"/>
    </location>
</feature>
<dbReference type="GO" id="GO:0000785">
    <property type="term" value="C:chromatin"/>
    <property type="evidence" value="ECO:0007669"/>
    <property type="project" value="UniProtKB-ARBA"/>
</dbReference>
<feature type="domain" description="WAC" evidence="6">
    <location>
        <begin position="41"/>
        <end position="149"/>
    </location>
</feature>
<dbReference type="InterPro" id="IPR013136">
    <property type="entry name" value="WSTF_Acf1_Cbp146"/>
</dbReference>
<dbReference type="InterPro" id="IPR018501">
    <property type="entry name" value="DDT_dom"/>
</dbReference>
<evidence type="ECO:0000256" key="4">
    <source>
        <dbReference type="SAM" id="Coils"/>
    </source>
</evidence>
<comment type="caution">
    <text evidence="7">The sequence shown here is derived from an EMBL/GenBank/DDBJ whole genome shotgun (WGS) entry which is preliminary data.</text>
</comment>